<comment type="caution">
    <text evidence="2">The sequence shown here is derived from an EMBL/GenBank/DDBJ whole genome shotgun (WGS) entry which is preliminary data.</text>
</comment>
<name>A0A7W2LWM8_9PSED</name>
<protein>
    <recommendedName>
        <fullName evidence="1">CRIB domain-containing protein</fullName>
    </recommendedName>
</protein>
<feature type="domain" description="CRIB" evidence="1">
    <location>
        <begin position="76"/>
        <end position="90"/>
    </location>
</feature>
<dbReference type="EMBL" id="JACGDA010000023">
    <property type="protein sequence ID" value="MBA6148415.1"/>
    <property type="molecule type" value="Genomic_DNA"/>
</dbReference>
<sequence length="174" mass="20082">MFLRQITQWLFPDKRTQREKDQEREFIEAINNLKTLSVNERSMSIDPEEIRDIVIASREKLKHLVSKQHKVTTAPIASPLENFHHNLHDGLDAIQHVSWRRLADGSSVQYVCLQSLTTGLYSVAFASLFSVDSENLPPWLDANISKQVATALKTSKLYWYGNLKEAMDAWDREL</sequence>
<proteinExistence type="predicted"/>
<gene>
    <name evidence="2" type="ORF">H4C15_12985</name>
</gene>
<dbReference type="AlphaFoldDB" id="A0A7W2LWM8"/>
<evidence type="ECO:0000313" key="3">
    <source>
        <dbReference type="Proteomes" id="UP000577346"/>
    </source>
</evidence>
<dbReference type="InterPro" id="IPR000095">
    <property type="entry name" value="CRIB_dom"/>
</dbReference>
<evidence type="ECO:0000259" key="1">
    <source>
        <dbReference type="PROSITE" id="PS50108"/>
    </source>
</evidence>
<dbReference type="PROSITE" id="PS50108">
    <property type="entry name" value="CRIB"/>
    <property type="match status" value="1"/>
</dbReference>
<dbReference type="Proteomes" id="UP000577346">
    <property type="component" value="Unassembled WGS sequence"/>
</dbReference>
<accession>A0A7W2LWM8</accession>
<organism evidence="2 3">
    <name type="scientific">Pseudomonas juntendi</name>
    <dbReference type="NCBI Taxonomy" id="2666183"/>
    <lineage>
        <taxon>Bacteria</taxon>
        <taxon>Pseudomonadati</taxon>
        <taxon>Pseudomonadota</taxon>
        <taxon>Gammaproteobacteria</taxon>
        <taxon>Pseudomonadales</taxon>
        <taxon>Pseudomonadaceae</taxon>
        <taxon>Pseudomonas</taxon>
    </lineage>
</organism>
<evidence type="ECO:0000313" key="2">
    <source>
        <dbReference type="EMBL" id="MBA6148415.1"/>
    </source>
</evidence>
<reference evidence="2 3" key="1">
    <citation type="submission" date="2020-07" db="EMBL/GenBank/DDBJ databases">
        <title>Diversity of carbapenemase encoding genes among Pseudomonas putida group clinical isolates in a tertiary Brazilian hospital.</title>
        <authorList>
            <person name="Alberto-Lei F."/>
            <person name="Nodari C.S."/>
            <person name="Streling A.P."/>
            <person name="Paulino J.T."/>
            <person name="Bessa-Neto F.O."/>
            <person name="Cayo R."/>
            <person name="Gales A.C."/>
        </authorList>
    </citation>
    <scope>NUCLEOTIDE SEQUENCE [LARGE SCALE GENOMIC DNA]</scope>
    <source>
        <strain evidence="2 3">11213</strain>
    </source>
</reference>